<keyword evidence="7" id="KW-0482">Metalloprotease</keyword>
<accession>A0ABM3M5K0</accession>
<dbReference type="PANTHER" id="PTHR11851:SF149">
    <property type="entry name" value="GH01077P"/>
    <property type="match status" value="1"/>
</dbReference>
<keyword evidence="5" id="KW-0378">Hydrolase</keyword>
<evidence type="ECO:0000313" key="12">
    <source>
        <dbReference type="RefSeq" id="XP_052746743.1"/>
    </source>
</evidence>
<dbReference type="InterPro" id="IPR050361">
    <property type="entry name" value="MPP/UQCRC_Complex"/>
</dbReference>
<dbReference type="InterPro" id="IPR011765">
    <property type="entry name" value="Pept_M16_N"/>
</dbReference>
<evidence type="ECO:0000256" key="3">
    <source>
        <dbReference type="ARBA" id="ARBA00022670"/>
    </source>
</evidence>
<proteinExistence type="predicted"/>
<protein>
    <submittedName>
        <fullName evidence="12">Cytochrome b-c1 complex subunit 1, mitochondrial-like</fullName>
    </submittedName>
</protein>
<dbReference type="InterPro" id="IPR011249">
    <property type="entry name" value="Metalloenz_LuxS/M16"/>
</dbReference>
<dbReference type="Proteomes" id="UP001652582">
    <property type="component" value="Chromosome Z"/>
</dbReference>
<dbReference type="GeneID" id="112048443"/>
<dbReference type="Gene3D" id="3.30.830.10">
    <property type="entry name" value="Metalloenzyme, LuxS/M16 peptidase-like"/>
    <property type="match status" value="2"/>
</dbReference>
<feature type="domain" description="Peptidase M16 N-terminal" evidence="9">
    <location>
        <begin position="41"/>
        <end position="187"/>
    </location>
</feature>
<evidence type="ECO:0000256" key="7">
    <source>
        <dbReference type="ARBA" id="ARBA00023049"/>
    </source>
</evidence>
<keyword evidence="3" id="KW-0645">Protease</keyword>
<evidence type="ECO:0000256" key="2">
    <source>
        <dbReference type="ARBA" id="ARBA00004173"/>
    </source>
</evidence>
<dbReference type="PANTHER" id="PTHR11851">
    <property type="entry name" value="METALLOPROTEASE"/>
    <property type="match status" value="1"/>
</dbReference>
<evidence type="ECO:0000259" key="9">
    <source>
        <dbReference type="Pfam" id="PF00675"/>
    </source>
</evidence>
<evidence type="ECO:0000256" key="5">
    <source>
        <dbReference type="ARBA" id="ARBA00022801"/>
    </source>
</evidence>
<gene>
    <name evidence="12" type="primary">LOC112048443</name>
</gene>
<evidence type="ECO:0000256" key="6">
    <source>
        <dbReference type="ARBA" id="ARBA00022833"/>
    </source>
</evidence>
<keyword evidence="8" id="KW-0496">Mitochondrion</keyword>
<dbReference type="SUPFAM" id="SSF63411">
    <property type="entry name" value="LuxS/MPP-like metallohydrolase"/>
    <property type="match status" value="2"/>
</dbReference>
<name>A0ABM3M5K0_BICAN</name>
<keyword evidence="11" id="KW-1185">Reference proteome</keyword>
<organism evidence="11 12">
    <name type="scientific">Bicyclus anynana</name>
    <name type="common">Squinting bush brown butterfly</name>
    <dbReference type="NCBI Taxonomy" id="110368"/>
    <lineage>
        <taxon>Eukaryota</taxon>
        <taxon>Metazoa</taxon>
        <taxon>Ecdysozoa</taxon>
        <taxon>Arthropoda</taxon>
        <taxon>Hexapoda</taxon>
        <taxon>Insecta</taxon>
        <taxon>Pterygota</taxon>
        <taxon>Neoptera</taxon>
        <taxon>Endopterygota</taxon>
        <taxon>Lepidoptera</taxon>
        <taxon>Glossata</taxon>
        <taxon>Ditrysia</taxon>
        <taxon>Papilionoidea</taxon>
        <taxon>Nymphalidae</taxon>
        <taxon>Satyrinae</taxon>
        <taxon>Satyrini</taxon>
        <taxon>Mycalesina</taxon>
        <taxon>Bicyclus</taxon>
    </lineage>
</organism>
<comment type="cofactor">
    <cofactor evidence="1">
        <name>Zn(2+)</name>
        <dbReference type="ChEBI" id="CHEBI:29105"/>
    </cofactor>
</comment>
<feature type="domain" description="Peptidase M16 C-terminal" evidence="10">
    <location>
        <begin position="193"/>
        <end position="373"/>
    </location>
</feature>
<evidence type="ECO:0000256" key="4">
    <source>
        <dbReference type="ARBA" id="ARBA00022723"/>
    </source>
</evidence>
<evidence type="ECO:0000256" key="1">
    <source>
        <dbReference type="ARBA" id="ARBA00001947"/>
    </source>
</evidence>
<dbReference type="RefSeq" id="XP_052746743.1">
    <property type="nucleotide sequence ID" value="XM_052890783.1"/>
</dbReference>
<sequence length="461" mass="52025">MLKLVINSLFKCVSHKRHISIRHGQLFASDVHIAELENGIRVATQETQSPLACSSLFIKTGARFENECNHGITHFMEHLAFQGFKSLPKCDFEESITNSGTRLMVHTARDYQLFTAVSSGDNAGKCVDILINILTDLELSDFDIHLQKDYVASEAIDEDNNPKSVVFNYLNQTAFQGTPLSRGIIGPSINRMNFDREMICEYKQYNYQPHRILFVSTGCVSHFTNMCEINNRLCNWPPSRWPCTELGPRRFTGSSIIYRDDSMPYAHVALAVEAPGYNSPDYLPLLVASFLTGSWDRSQGGAHNNDSPLARAAAVSNLCEKFESFYVSYEDTGLWGVYFVSGGKAIDDMVGNIQDQWMQMCTTIRTSDVQRAVHLAKLKLANNKAGIIRSCKDIGLQLLYTSNWKSLSQQFADIKQLKNEDIKDLCYTYLYDKCLAVVAVGPTESLPDYTRIRAGMYWLRL</sequence>
<dbReference type="Pfam" id="PF00675">
    <property type="entry name" value="Peptidase_M16"/>
    <property type="match status" value="1"/>
</dbReference>
<dbReference type="Pfam" id="PF05193">
    <property type="entry name" value="Peptidase_M16_C"/>
    <property type="match status" value="1"/>
</dbReference>
<evidence type="ECO:0000256" key="8">
    <source>
        <dbReference type="ARBA" id="ARBA00023128"/>
    </source>
</evidence>
<dbReference type="InterPro" id="IPR007863">
    <property type="entry name" value="Peptidase_M16_C"/>
</dbReference>
<keyword evidence="6" id="KW-0862">Zinc</keyword>
<reference evidence="12" key="1">
    <citation type="submission" date="2025-08" db="UniProtKB">
        <authorList>
            <consortium name="RefSeq"/>
        </authorList>
    </citation>
    <scope>IDENTIFICATION</scope>
</reference>
<keyword evidence="4" id="KW-0479">Metal-binding</keyword>
<evidence type="ECO:0000259" key="10">
    <source>
        <dbReference type="Pfam" id="PF05193"/>
    </source>
</evidence>
<comment type="subcellular location">
    <subcellularLocation>
        <location evidence="2">Mitochondrion</location>
    </subcellularLocation>
</comment>
<evidence type="ECO:0000313" key="11">
    <source>
        <dbReference type="Proteomes" id="UP001652582"/>
    </source>
</evidence>